<dbReference type="GO" id="GO:0008237">
    <property type="term" value="F:metallopeptidase activity"/>
    <property type="evidence" value="ECO:0007669"/>
    <property type="project" value="UniProtKB-KW"/>
</dbReference>
<keyword evidence="4" id="KW-0378">Hydrolase</keyword>
<dbReference type="OrthoDB" id="15218at2"/>
<evidence type="ECO:0000256" key="2">
    <source>
        <dbReference type="SAM" id="Phobius"/>
    </source>
</evidence>
<feature type="transmembrane region" description="Helical" evidence="2">
    <location>
        <begin position="326"/>
        <end position="344"/>
    </location>
</feature>
<dbReference type="Gene3D" id="3.30.2010.10">
    <property type="entry name" value="Metalloproteases ('zincins'), catalytic domain"/>
    <property type="match status" value="1"/>
</dbReference>
<evidence type="ECO:0000256" key="1">
    <source>
        <dbReference type="SAM" id="MobiDB-lite"/>
    </source>
</evidence>
<proteinExistence type="predicted"/>
<dbReference type="InterPro" id="IPR052173">
    <property type="entry name" value="Beta-lactam_resp_regulator"/>
</dbReference>
<keyword evidence="4" id="KW-0482">Metalloprotease</keyword>
<feature type="domain" description="Peptidase M56" evidence="3">
    <location>
        <begin position="30"/>
        <end position="311"/>
    </location>
</feature>
<feature type="compositionally biased region" description="Basic and acidic residues" evidence="1">
    <location>
        <begin position="507"/>
        <end position="527"/>
    </location>
</feature>
<organism evidence="4 5">
    <name type="scientific">Mucilaginibacter ginsenosidivorax</name>
    <dbReference type="NCBI Taxonomy" id="862126"/>
    <lineage>
        <taxon>Bacteria</taxon>
        <taxon>Pseudomonadati</taxon>
        <taxon>Bacteroidota</taxon>
        <taxon>Sphingobacteriia</taxon>
        <taxon>Sphingobacteriales</taxon>
        <taxon>Sphingobacteriaceae</taxon>
        <taxon>Mucilaginibacter</taxon>
    </lineage>
</organism>
<reference evidence="4 5" key="1">
    <citation type="journal article" date="2013" name="J. Microbiol.">
        <title>Mucilaginibacter ginsenosidivorax sp. nov., with ginsenoside converting activity isolated from sediment.</title>
        <authorList>
            <person name="Kim J.K."/>
            <person name="Choi T.E."/>
            <person name="Liu Q.M."/>
            <person name="Park H.Y."/>
            <person name="Yi T.H."/>
            <person name="Yoon M.H."/>
            <person name="Kim S.C."/>
            <person name="Im W.T."/>
        </authorList>
    </citation>
    <scope>NUCLEOTIDE SEQUENCE [LARGE SCALE GENOMIC DNA]</scope>
    <source>
        <strain evidence="4 5">KHI28</strain>
    </source>
</reference>
<dbReference type="InterPro" id="IPR008756">
    <property type="entry name" value="Peptidase_M56"/>
</dbReference>
<dbReference type="KEGG" id="mgk:FSB76_15245"/>
<dbReference type="PANTHER" id="PTHR34978:SF3">
    <property type="entry name" value="SLR0241 PROTEIN"/>
    <property type="match status" value="1"/>
</dbReference>
<feature type="transmembrane region" description="Helical" evidence="2">
    <location>
        <begin position="54"/>
        <end position="74"/>
    </location>
</feature>
<dbReference type="CDD" id="cd07341">
    <property type="entry name" value="M56_BlaR1_MecR1_like"/>
    <property type="match status" value="1"/>
</dbReference>
<feature type="compositionally biased region" description="Basic and acidic residues" evidence="1">
    <location>
        <begin position="427"/>
        <end position="495"/>
    </location>
</feature>
<evidence type="ECO:0000313" key="5">
    <source>
        <dbReference type="Proteomes" id="UP000321362"/>
    </source>
</evidence>
<feature type="transmembrane region" description="Helical" evidence="2">
    <location>
        <begin position="20"/>
        <end position="42"/>
    </location>
</feature>
<keyword evidence="2" id="KW-1133">Transmembrane helix</keyword>
<dbReference type="PANTHER" id="PTHR34978">
    <property type="entry name" value="POSSIBLE SENSOR-TRANSDUCER PROTEIN BLAR"/>
    <property type="match status" value="1"/>
</dbReference>
<feature type="compositionally biased region" description="Low complexity" evidence="1">
    <location>
        <begin position="496"/>
        <end position="506"/>
    </location>
</feature>
<accession>A0A5B8W2M5</accession>
<dbReference type="Proteomes" id="UP000321362">
    <property type="component" value="Chromosome"/>
</dbReference>
<name>A0A5B8W2M5_9SPHI</name>
<dbReference type="EMBL" id="CP042437">
    <property type="protein sequence ID" value="QEC77235.1"/>
    <property type="molecule type" value="Genomic_DNA"/>
</dbReference>
<keyword evidence="5" id="KW-1185">Reference proteome</keyword>
<dbReference type="Pfam" id="PF05569">
    <property type="entry name" value="Peptidase_M56"/>
    <property type="match status" value="1"/>
</dbReference>
<protein>
    <submittedName>
        <fullName evidence="4">M48 family metalloprotease</fullName>
    </submittedName>
</protein>
<feature type="transmembrane region" description="Helical" evidence="2">
    <location>
        <begin position="229"/>
        <end position="251"/>
    </location>
</feature>
<dbReference type="RefSeq" id="WP_147054741.1">
    <property type="nucleotide sequence ID" value="NZ_CP042437.1"/>
</dbReference>
<dbReference type="GO" id="GO:0006508">
    <property type="term" value="P:proteolysis"/>
    <property type="evidence" value="ECO:0007669"/>
    <property type="project" value="UniProtKB-KW"/>
</dbReference>
<dbReference type="AlphaFoldDB" id="A0A5B8W2M5"/>
<sequence>MQLLTTTTDTAGRLIQAFSWMLIHSLWQGLLIAVLTVISLMLARKASAAVRYNLVFLQFLLFAGSCTLTFIWIWNSNALQPAAKPLAGAVGYNAAQLLNLNAAGIKAFTQTCANYFTANAPVVVLLWFTLFVFRAIKMMRSVLYIHQARRRYISAPAQYWQQKVTALCQKLQLTKAVQLFESGYVKVPLVVGHLKPIILIPVGLLAGLPAGQVEAVLLHELAHIRRNDYVVNFLQVLVETVFFFNPGLLWISSLLRDERENCCDDIALAQTQNKREFVQALISFKEYSLYGTAYQVAFPGKKNQLLQRISRILQNQNKGIGASEKIFFLAGIIILSSMVATAAISQVREITRHIAKTEVVHSNSFDHKVTTSVKLTDATALSHRAKTEATWPKHQQSFAEPASPPMPKAPAEMKPIDPPQPPPAAEMQEKLKKDAARVAADAEKVIADRELLNSHDTPLKPRQAEAAEQAKHDQEQTRKDQQQAARDQEQARRDQQQALIDQQQAQRDQEQAKKDQEQARKDQEQAFKDQQAVKKPNNVSVQL</sequence>
<feature type="transmembrane region" description="Helical" evidence="2">
    <location>
        <begin position="116"/>
        <end position="136"/>
    </location>
</feature>
<keyword evidence="4" id="KW-0645">Protease</keyword>
<keyword evidence="2" id="KW-0812">Transmembrane</keyword>
<evidence type="ECO:0000259" key="3">
    <source>
        <dbReference type="Pfam" id="PF05569"/>
    </source>
</evidence>
<evidence type="ECO:0000313" key="4">
    <source>
        <dbReference type="EMBL" id="QEC77235.1"/>
    </source>
</evidence>
<feature type="region of interest" description="Disordered" evidence="1">
    <location>
        <begin position="385"/>
        <end position="543"/>
    </location>
</feature>
<gene>
    <name evidence="4" type="ORF">FSB76_15245</name>
</gene>
<keyword evidence="2" id="KW-0472">Membrane</keyword>